<dbReference type="GO" id="GO:0009279">
    <property type="term" value="C:cell outer membrane"/>
    <property type="evidence" value="ECO:0007669"/>
    <property type="project" value="UniProtKB-SubCell"/>
</dbReference>
<organism evidence="3 4">
    <name type="scientific">Thermus brockianus</name>
    <dbReference type="NCBI Taxonomy" id="56956"/>
    <lineage>
        <taxon>Bacteria</taxon>
        <taxon>Thermotogati</taxon>
        <taxon>Deinococcota</taxon>
        <taxon>Deinococci</taxon>
        <taxon>Thermales</taxon>
        <taxon>Thermaceae</taxon>
        <taxon>Thermus</taxon>
    </lineage>
</organism>
<dbReference type="InterPro" id="IPR012902">
    <property type="entry name" value="N_methyl_site"/>
</dbReference>
<dbReference type="KEGG" id="tbc:A0O31_01387"/>
<reference evidence="4" key="1">
    <citation type="submission" date="2016-06" db="EMBL/GenBank/DDBJ databases">
        <title>Whole genome sequencing of Thermus brockianus strain GE-1.</title>
        <authorList>
            <person name="Schaefers C."/>
            <person name="Blank S."/>
            <person name="Wiebusch S."/>
            <person name="Elleuche S."/>
            <person name="Antranikian G."/>
        </authorList>
    </citation>
    <scope>NUCLEOTIDE SEQUENCE [LARGE SCALE GENOMIC DNA]</scope>
    <source>
        <strain evidence="4">GE-1</strain>
    </source>
</reference>
<name>A0A1J0LU44_THEBO</name>
<sequence>MNPKGFSLLEAAIALLLTSVLILVVNALSSAIRSGGATQASQEGLFVAETLLEEGSSFPSCPTTQSLTLGSKTYQVCQSLRNETLSGISRVISTIKVYDGTQLLAEATQVAVSPSSPPPLAGSCAPGGNRRQVVFTLPSTGNTYTAFSLSWSPQAPANQRLREIRQVAPLLLIHYTGTYASGSGFTSFALPLSLLTSTQIRLQFSRNFSRNTTYTFTLRLRDALGREYSVTPCEVRW</sequence>
<dbReference type="AlphaFoldDB" id="A0A1J0LU44"/>
<dbReference type="Proteomes" id="UP000182993">
    <property type="component" value="Chromosome"/>
</dbReference>
<dbReference type="STRING" id="56956.A0O31_01387"/>
<comment type="subcellular location">
    <subcellularLocation>
        <location evidence="1">Cell outer membrane</location>
    </subcellularLocation>
</comment>
<evidence type="ECO:0000256" key="2">
    <source>
        <dbReference type="ARBA" id="ARBA00023237"/>
    </source>
</evidence>
<evidence type="ECO:0000313" key="4">
    <source>
        <dbReference type="Proteomes" id="UP000182993"/>
    </source>
</evidence>
<keyword evidence="2" id="KW-0472">Membrane</keyword>
<keyword evidence="2" id="KW-0998">Cell outer membrane</keyword>
<dbReference type="EMBL" id="CP016312">
    <property type="protein sequence ID" value="APD09508.1"/>
    <property type="molecule type" value="Genomic_DNA"/>
</dbReference>
<evidence type="ECO:0008006" key="5">
    <source>
        <dbReference type="Google" id="ProtNLM"/>
    </source>
</evidence>
<gene>
    <name evidence="3" type="ORF">A0O31_01387</name>
</gene>
<dbReference type="PROSITE" id="PS00409">
    <property type="entry name" value="PROKAR_NTER_METHYL"/>
    <property type="match status" value="1"/>
</dbReference>
<accession>A0A1J0LU44</accession>
<evidence type="ECO:0000313" key="3">
    <source>
        <dbReference type="EMBL" id="APD09508.1"/>
    </source>
</evidence>
<evidence type="ECO:0000256" key="1">
    <source>
        <dbReference type="ARBA" id="ARBA00004442"/>
    </source>
</evidence>
<proteinExistence type="predicted"/>
<protein>
    <recommendedName>
        <fullName evidence="5">Prepilin-type N-terminal cleavage/methylation domain-containing protein</fullName>
    </recommendedName>
</protein>